<evidence type="ECO:0000256" key="2">
    <source>
        <dbReference type="ARBA" id="ARBA00022692"/>
    </source>
</evidence>
<feature type="transmembrane region" description="Helical" evidence="5">
    <location>
        <begin position="60"/>
        <end position="80"/>
    </location>
</feature>
<keyword evidence="8" id="KW-1185">Reference proteome</keyword>
<proteinExistence type="predicted"/>
<dbReference type="Proteomes" id="UP001165065">
    <property type="component" value="Unassembled WGS sequence"/>
</dbReference>
<dbReference type="PANTHER" id="PTHR11863">
    <property type="entry name" value="STEROL DESATURASE"/>
    <property type="match status" value="1"/>
</dbReference>
<dbReference type="GO" id="GO:0016020">
    <property type="term" value="C:membrane"/>
    <property type="evidence" value="ECO:0007669"/>
    <property type="project" value="UniProtKB-SubCell"/>
</dbReference>
<evidence type="ECO:0000256" key="3">
    <source>
        <dbReference type="ARBA" id="ARBA00022989"/>
    </source>
</evidence>
<sequence>MSGYRIKEWTYLRTLSFIAVLLVQLELVNTAMKLYYKRGGKTKVVPVRGKHLDHLDMQDILFIGCSKMAIPPFIFLLLRWCHNNPHLIPSTLSSATFINTILPLPLLFVFYDLPYSLAHRFLHLHWVYPYIHKHHHKQKAPSRGNLDAVNVHPVEFHIGEYLHWFAIWVLTKAGIKVHLFGVVLFLLAAGIMASLNHTRFDVKWSLLGVTLYDPKDHDVHHRMPRQNYGQYVQIWDRLLGTRREYKEGDRIVKEDQLTERYEGVSKSSLGK</sequence>
<keyword evidence="2 5" id="KW-0812">Transmembrane</keyword>
<comment type="subcellular location">
    <subcellularLocation>
        <location evidence="1">Membrane</location>
    </subcellularLocation>
</comment>
<dbReference type="OrthoDB" id="408954at2759"/>
<evidence type="ECO:0000256" key="5">
    <source>
        <dbReference type="SAM" id="Phobius"/>
    </source>
</evidence>
<evidence type="ECO:0000313" key="7">
    <source>
        <dbReference type="EMBL" id="GMI47843.1"/>
    </source>
</evidence>
<dbReference type="GO" id="GO:0005506">
    <property type="term" value="F:iron ion binding"/>
    <property type="evidence" value="ECO:0007669"/>
    <property type="project" value="InterPro"/>
</dbReference>
<dbReference type="GO" id="GO:0016491">
    <property type="term" value="F:oxidoreductase activity"/>
    <property type="evidence" value="ECO:0007669"/>
    <property type="project" value="InterPro"/>
</dbReference>
<dbReference type="InterPro" id="IPR050307">
    <property type="entry name" value="Sterol_Desaturase_Related"/>
</dbReference>
<evidence type="ECO:0000256" key="1">
    <source>
        <dbReference type="ARBA" id="ARBA00004370"/>
    </source>
</evidence>
<dbReference type="AlphaFoldDB" id="A0A9W7GNR6"/>
<comment type="caution">
    <text evidence="7">The sequence shown here is derived from an EMBL/GenBank/DDBJ whole genome shotgun (WGS) entry which is preliminary data.</text>
</comment>
<protein>
    <recommendedName>
        <fullName evidence="6">Fatty acid hydroxylase domain-containing protein</fullName>
    </recommendedName>
</protein>
<evidence type="ECO:0000259" key="6">
    <source>
        <dbReference type="Pfam" id="PF04116"/>
    </source>
</evidence>
<reference evidence="8" key="1">
    <citation type="journal article" date="2023" name="Commun. Biol.">
        <title>Genome analysis of Parmales, the sister group of diatoms, reveals the evolutionary specialization of diatoms from phago-mixotrophs to photoautotrophs.</title>
        <authorList>
            <person name="Ban H."/>
            <person name="Sato S."/>
            <person name="Yoshikawa S."/>
            <person name="Yamada K."/>
            <person name="Nakamura Y."/>
            <person name="Ichinomiya M."/>
            <person name="Sato N."/>
            <person name="Blanc-Mathieu R."/>
            <person name="Endo H."/>
            <person name="Kuwata A."/>
            <person name="Ogata H."/>
        </authorList>
    </citation>
    <scope>NUCLEOTIDE SEQUENCE [LARGE SCALE GENOMIC DNA]</scope>
</reference>
<feature type="domain" description="Fatty acid hydroxylase" evidence="6">
    <location>
        <begin position="106"/>
        <end position="241"/>
    </location>
</feature>
<dbReference type="EMBL" id="BRYA01000362">
    <property type="protein sequence ID" value="GMI47843.1"/>
    <property type="molecule type" value="Genomic_DNA"/>
</dbReference>
<accession>A0A9W7GNR6</accession>
<keyword evidence="3 5" id="KW-1133">Transmembrane helix</keyword>
<evidence type="ECO:0000313" key="8">
    <source>
        <dbReference type="Proteomes" id="UP001165065"/>
    </source>
</evidence>
<name>A0A9W7GNR6_9STRA</name>
<dbReference type="InterPro" id="IPR006694">
    <property type="entry name" value="Fatty_acid_hydroxylase"/>
</dbReference>
<keyword evidence="4 5" id="KW-0472">Membrane</keyword>
<dbReference type="Pfam" id="PF04116">
    <property type="entry name" value="FA_hydroxylase"/>
    <property type="match status" value="1"/>
</dbReference>
<organism evidence="7 8">
    <name type="scientific">Triparma columacea</name>
    <dbReference type="NCBI Taxonomy" id="722753"/>
    <lineage>
        <taxon>Eukaryota</taxon>
        <taxon>Sar</taxon>
        <taxon>Stramenopiles</taxon>
        <taxon>Ochrophyta</taxon>
        <taxon>Bolidophyceae</taxon>
        <taxon>Parmales</taxon>
        <taxon>Triparmaceae</taxon>
        <taxon>Triparma</taxon>
    </lineage>
</organism>
<feature type="transmembrane region" description="Helical" evidence="5">
    <location>
        <begin position="177"/>
        <end position="195"/>
    </location>
</feature>
<feature type="transmembrane region" description="Helical" evidence="5">
    <location>
        <begin position="12"/>
        <end position="36"/>
    </location>
</feature>
<gene>
    <name evidence="7" type="ORF">TrCOL_g12345</name>
</gene>
<feature type="transmembrane region" description="Helical" evidence="5">
    <location>
        <begin position="92"/>
        <end position="111"/>
    </location>
</feature>
<dbReference type="GO" id="GO:0008610">
    <property type="term" value="P:lipid biosynthetic process"/>
    <property type="evidence" value="ECO:0007669"/>
    <property type="project" value="InterPro"/>
</dbReference>
<evidence type="ECO:0000256" key="4">
    <source>
        <dbReference type="ARBA" id="ARBA00023136"/>
    </source>
</evidence>